<dbReference type="InterPro" id="IPR002470">
    <property type="entry name" value="Peptidase_S9A"/>
</dbReference>
<dbReference type="SUPFAM" id="SSF50993">
    <property type="entry name" value="Peptidase/esterase 'gauge' domain"/>
    <property type="match status" value="1"/>
</dbReference>
<dbReference type="EMBL" id="FOKU01000009">
    <property type="protein sequence ID" value="SFC33343.1"/>
    <property type="molecule type" value="Genomic_DNA"/>
</dbReference>
<dbReference type="Pfam" id="PF00326">
    <property type="entry name" value="Peptidase_S9"/>
    <property type="match status" value="1"/>
</dbReference>
<evidence type="ECO:0000313" key="7">
    <source>
        <dbReference type="EMBL" id="SHL41598.1"/>
    </source>
</evidence>
<dbReference type="AlphaFoldDB" id="A0A1M7AFU1"/>
<evidence type="ECO:0000313" key="9">
    <source>
        <dbReference type="Proteomes" id="UP000198940"/>
    </source>
</evidence>
<feature type="domain" description="Peptidase S9A N-terminal" evidence="5">
    <location>
        <begin position="91"/>
        <end position="354"/>
    </location>
</feature>
<dbReference type="STRING" id="1055723.SAMN05216293_3399"/>
<evidence type="ECO:0000256" key="1">
    <source>
        <dbReference type="ARBA" id="ARBA00022670"/>
    </source>
</evidence>
<evidence type="ECO:0000313" key="6">
    <source>
        <dbReference type="EMBL" id="SFC33343.1"/>
    </source>
</evidence>
<keyword evidence="7" id="KW-0031">Aminopeptidase</keyword>
<evidence type="ECO:0000259" key="4">
    <source>
        <dbReference type="Pfam" id="PF00326"/>
    </source>
</evidence>
<reference evidence="7 8" key="1">
    <citation type="submission" date="2016-11" db="EMBL/GenBank/DDBJ databases">
        <authorList>
            <person name="Varghese N."/>
            <person name="Submissions S."/>
        </authorList>
    </citation>
    <scope>NUCLEOTIDE SEQUENCE [LARGE SCALE GENOMIC DNA]</scope>
    <source>
        <strain evidence="7 8">CGMCC 1.12174</strain>
        <strain evidence="6 9">DSM 26351</strain>
    </source>
</reference>
<dbReference type="Proteomes" id="UP000198940">
    <property type="component" value="Unassembled WGS sequence"/>
</dbReference>
<dbReference type="Gene3D" id="2.120.10.30">
    <property type="entry name" value="TolB, C-terminal domain"/>
    <property type="match status" value="2"/>
</dbReference>
<dbReference type="OrthoDB" id="108903at2"/>
<dbReference type="Pfam" id="PF02897">
    <property type="entry name" value="Peptidase_S9_N"/>
    <property type="match status" value="1"/>
</dbReference>
<keyword evidence="9" id="KW-1185">Reference proteome</keyword>
<gene>
    <name evidence="6" type="ORF">SAMN04487891_10930</name>
    <name evidence="7" type="ORF">SAMN05216293_3399</name>
</gene>
<evidence type="ECO:0000259" key="5">
    <source>
        <dbReference type="Pfam" id="PF02897"/>
    </source>
</evidence>
<dbReference type="InterPro" id="IPR029058">
    <property type="entry name" value="AB_hydrolase_fold"/>
</dbReference>
<evidence type="ECO:0000313" key="8">
    <source>
        <dbReference type="Proteomes" id="UP000184031"/>
    </source>
</evidence>
<dbReference type="PANTHER" id="PTHR42776">
    <property type="entry name" value="SERINE PEPTIDASE S9 FAMILY MEMBER"/>
    <property type="match status" value="1"/>
</dbReference>
<dbReference type="SUPFAM" id="SSF53474">
    <property type="entry name" value="alpha/beta-Hydrolases"/>
    <property type="match status" value="1"/>
</dbReference>
<name>A0A1M7AFU1_9FLAO</name>
<keyword evidence="2" id="KW-0378">Hydrolase</keyword>
<comment type="caution">
    <text evidence="7">The sequence shown here is derived from an EMBL/GenBank/DDBJ whole genome shotgun (WGS) entry which is preliminary data.</text>
</comment>
<keyword evidence="3" id="KW-0720">Serine protease</keyword>
<protein>
    <submittedName>
        <fullName evidence="7">Dipeptidyl aminopeptidase/acylaminoacyl peptidase</fullName>
    </submittedName>
</protein>
<dbReference type="GO" id="GO:0006508">
    <property type="term" value="P:proteolysis"/>
    <property type="evidence" value="ECO:0007669"/>
    <property type="project" value="UniProtKB-KW"/>
</dbReference>
<dbReference type="InterPro" id="IPR001375">
    <property type="entry name" value="Peptidase_S9_cat"/>
</dbReference>
<evidence type="ECO:0000256" key="3">
    <source>
        <dbReference type="ARBA" id="ARBA00022825"/>
    </source>
</evidence>
<sequence>MKKLTIIALVSLVWACKEEKKEPSIAETMQTYTIAQMMDNEAISGGSFSPDKSKLLISSNRSGIYNMYTVPASGGDMLPVTQSDSSSVFSISYFPKDERMLFRMDNNGDEIYHIYMRETDGSHKDLTPDEGARSLFYDWATDDTSFFYASNKRDNRFMDLYEMDLETMAPTMIYQNDVGYDINVISPDEKYVALSKSINTNDSDLFLYNLETKELTKINKNQSGNSGQDFSPDGSAFYYTTDDGSEFSYLMKYKLDDGSYEKAMERDWDIVGIGFTDNGTYQVTYINEDAKNTIEVMEVATGKNIELPKIENMEVTSVAFSDDEKMMRFYAGGSHTPSNLYVYNLETKEQKQLTDVLNPEIQGQDLVKAEVIRYKSFDGVEIPAIYYKPHQASEENPVPALVWVHGGPGGQSRQNFSAFIQYLVNHGYAVLAVNNRGSSGYGKTFYQMDDLNHGDKDLKDCVEGKNWLAQQPDIDGEKIGIIGGSYGGYMTMAALTYAPGEFDVGVNLFGVTNWIRTLKSIPPWWESFKDALYKELGDPYSADSVRLKQISPLFHTDKVTKPLIVLQGSQDPRVLQVESDEIVAGVRKNGVPVEYVLFEDEGHGFVKKENQIEAYSKILEFLDVYLKKEEQGTPIKDGSL</sequence>
<dbReference type="InterPro" id="IPR023302">
    <property type="entry name" value="Pept_S9A_N"/>
</dbReference>
<feature type="domain" description="Peptidase S9 prolyl oligopeptidase catalytic" evidence="4">
    <location>
        <begin position="415"/>
        <end position="628"/>
    </location>
</feature>
<dbReference type="GO" id="GO:0004252">
    <property type="term" value="F:serine-type endopeptidase activity"/>
    <property type="evidence" value="ECO:0007669"/>
    <property type="project" value="InterPro"/>
</dbReference>
<dbReference type="RefSeq" id="WP_072882102.1">
    <property type="nucleotide sequence ID" value="NZ_FOKU01000009.1"/>
</dbReference>
<dbReference type="Gene3D" id="3.40.50.1820">
    <property type="entry name" value="alpha/beta hydrolase"/>
    <property type="match status" value="1"/>
</dbReference>
<dbReference type="GO" id="GO:0004177">
    <property type="term" value="F:aminopeptidase activity"/>
    <property type="evidence" value="ECO:0007669"/>
    <property type="project" value="UniProtKB-KW"/>
</dbReference>
<proteinExistence type="predicted"/>
<dbReference type="InterPro" id="IPR011042">
    <property type="entry name" value="6-blade_b-propeller_TolB-like"/>
</dbReference>
<dbReference type="PANTHER" id="PTHR42776:SF27">
    <property type="entry name" value="DIPEPTIDYL PEPTIDASE FAMILY MEMBER 6"/>
    <property type="match status" value="1"/>
</dbReference>
<evidence type="ECO:0000256" key="2">
    <source>
        <dbReference type="ARBA" id="ARBA00022801"/>
    </source>
</evidence>
<dbReference type="Proteomes" id="UP000184031">
    <property type="component" value="Unassembled WGS sequence"/>
</dbReference>
<keyword evidence="1" id="KW-0645">Protease</keyword>
<dbReference type="EMBL" id="FRAT01000010">
    <property type="protein sequence ID" value="SHL41598.1"/>
    <property type="molecule type" value="Genomic_DNA"/>
</dbReference>
<organism evidence="7 8">
    <name type="scientific">Flagellimonas taeanensis</name>
    <dbReference type="NCBI Taxonomy" id="1005926"/>
    <lineage>
        <taxon>Bacteria</taxon>
        <taxon>Pseudomonadati</taxon>
        <taxon>Bacteroidota</taxon>
        <taxon>Flavobacteriia</taxon>
        <taxon>Flavobacteriales</taxon>
        <taxon>Flavobacteriaceae</taxon>
        <taxon>Flagellimonas</taxon>
    </lineage>
</organism>
<dbReference type="PRINTS" id="PR00862">
    <property type="entry name" value="PROLIGOPTASE"/>
</dbReference>
<accession>A0A1M7AFU1</accession>